<keyword evidence="4" id="KW-1185">Reference proteome</keyword>
<organism evidence="3 4">
    <name type="scientific">Bursaphelenchus okinawaensis</name>
    <dbReference type="NCBI Taxonomy" id="465554"/>
    <lineage>
        <taxon>Eukaryota</taxon>
        <taxon>Metazoa</taxon>
        <taxon>Ecdysozoa</taxon>
        <taxon>Nematoda</taxon>
        <taxon>Chromadorea</taxon>
        <taxon>Rhabditida</taxon>
        <taxon>Tylenchina</taxon>
        <taxon>Tylenchomorpha</taxon>
        <taxon>Aphelenchoidea</taxon>
        <taxon>Aphelenchoididae</taxon>
        <taxon>Bursaphelenchus</taxon>
    </lineage>
</organism>
<sequence>MMTKLMVLLCCLAVVAYCSPIGQKLQDDKKNKIVNPLSHVQTNANGVGSGNSNSDESDSKSNEKDNNKNDKNYNNGKTFTSEECEDNKCYNDDGYYDK</sequence>
<feature type="compositionally biased region" description="Basic and acidic residues" evidence="1">
    <location>
        <begin position="86"/>
        <end position="98"/>
    </location>
</feature>
<comment type="caution">
    <text evidence="3">The sequence shown here is derived from an EMBL/GenBank/DDBJ whole genome shotgun (WGS) entry which is preliminary data.</text>
</comment>
<dbReference type="AlphaFoldDB" id="A0A811LUH8"/>
<evidence type="ECO:0000313" key="3">
    <source>
        <dbReference type="EMBL" id="CAD5231001.1"/>
    </source>
</evidence>
<feature type="region of interest" description="Disordered" evidence="1">
    <location>
        <begin position="38"/>
        <end position="98"/>
    </location>
</feature>
<protein>
    <submittedName>
        <fullName evidence="3">Uncharacterized protein</fullName>
    </submittedName>
</protein>
<evidence type="ECO:0000256" key="1">
    <source>
        <dbReference type="SAM" id="MobiDB-lite"/>
    </source>
</evidence>
<accession>A0A811LUH8</accession>
<evidence type="ECO:0000256" key="2">
    <source>
        <dbReference type="SAM" id="SignalP"/>
    </source>
</evidence>
<feature type="signal peptide" evidence="2">
    <location>
        <begin position="1"/>
        <end position="18"/>
    </location>
</feature>
<name>A0A811LUH8_9BILA</name>
<reference evidence="3" key="1">
    <citation type="submission" date="2020-09" db="EMBL/GenBank/DDBJ databases">
        <authorList>
            <person name="Kikuchi T."/>
        </authorList>
    </citation>
    <scope>NUCLEOTIDE SEQUENCE</scope>
    <source>
        <strain evidence="3">SH1</strain>
    </source>
</reference>
<dbReference type="Proteomes" id="UP000614601">
    <property type="component" value="Unassembled WGS sequence"/>
</dbReference>
<dbReference type="EMBL" id="CAJFCW020000006">
    <property type="protein sequence ID" value="CAG9128281.1"/>
    <property type="molecule type" value="Genomic_DNA"/>
</dbReference>
<evidence type="ECO:0000313" key="4">
    <source>
        <dbReference type="Proteomes" id="UP000614601"/>
    </source>
</evidence>
<feature type="compositionally biased region" description="Basic and acidic residues" evidence="1">
    <location>
        <begin position="57"/>
        <end position="71"/>
    </location>
</feature>
<dbReference type="Proteomes" id="UP000783686">
    <property type="component" value="Unassembled WGS sequence"/>
</dbReference>
<proteinExistence type="predicted"/>
<keyword evidence="2" id="KW-0732">Signal</keyword>
<dbReference type="EMBL" id="CAJFDH010000006">
    <property type="protein sequence ID" value="CAD5231001.1"/>
    <property type="molecule type" value="Genomic_DNA"/>
</dbReference>
<feature type="chain" id="PRO_5036221524" evidence="2">
    <location>
        <begin position="19"/>
        <end position="98"/>
    </location>
</feature>
<gene>
    <name evidence="3" type="ORF">BOKJ2_LOCUS14423</name>
</gene>